<evidence type="ECO:0000256" key="1">
    <source>
        <dbReference type="SAM" id="Coils"/>
    </source>
</evidence>
<gene>
    <name evidence="2" type="ORF">A45J_2103</name>
</gene>
<comment type="caution">
    <text evidence="2">The sequence shown here is derived from an EMBL/GenBank/DDBJ whole genome shotgun (WGS) entry which is preliminary data.</text>
</comment>
<dbReference type="SUPFAM" id="SSF58100">
    <property type="entry name" value="Bacterial hemolysins"/>
    <property type="match status" value="1"/>
</dbReference>
<proteinExistence type="predicted"/>
<dbReference type="PANTHER" id="PTHR38753:SF1">
    <property type="entry name" value="SLR1441 PROTEIN"/>
    <property type="match status" value="1"/>
</dbReference>
<dbReference type="Gene3D" id="1.20.58.130">
    <property type="match status" value="1"/>
</dbReference>
<name>A0A5J4L511_9ZZZZ</name>
<reference evidence="2" key="1">
    <citation type="submission" date="2019-10" db="EMBL/GenBank/DDBJ databases">
        <title>Metagenomic sequencing of thiosulfate-disproportionating enrichment culture.</title>
        <authorList>
            <person name="Umezawa K."/>
            <person name="Kojima H."/>
            <person name="Fukui M."/>
        </authorList>
    </citation>
    <scope>NUCLEOTIDE SEQUENCE</scope>
    <source>
        <strain evidence="2">45J</strain>
    </source>
</reference>
<organism evidence="2">
    <name type="scientific">hot springs metagenome</name>
    <dbReference type="NCBI Taxonomy" id="433727"/>
    <lineage>
        <taxon>unclassified sequences</taxon>
        <taxon>metagenomes</taxon>
        <taxon>ecological metagenomes</taxon>
    </lineage>
</organism>
<dbReference type="EMBL" id="BLAB01000001">
    <property type="protein sequence ID" value="GER94342.1"/>
    <property type="molecule type" value="Genomic_DNA"/>
</dbReference>
<evidence type="ECO:0000313" key="2">
    <source>
        <dbReference type="EMBL" id="GER94342.1"/>
    </source>
</evidence>
<dbReference type="AlphaFoldDB" id="A0A5J4L511"/>
<keyword evidence="1" id="KW-0175">Coiled coil</keyword>
<dbReference type="PANTHER" id="PTHR38753">
    <property type="entry name" value="SLR1441 PROTEIN"/>
    <property type="match status" value="1"/>
</dbReference>
<accession>A0A5J4L511</accession>
<evidence type="ECO:0008006" key="3">
    <source>
        <dbReference type="Google" id="ProtNLM"/>
    </source>
</evidence>
<sequence>MPTIEELEHRTTDLELLMGQLILQTLKLEKEMKEFKDEMKEFKDEMKEFKDEMKEFKDEMKEFKDEMKEFKDEMKEFKDEMKEFKDEMKEFKDEMKEFKDGTLSWRQTIDEDRRRMARQWGDLANKMGTLVEDIVFPNIPRLAREYFGCEDIEDIMIRRKRINTKDRSKKREFDVIAVCNNKIILNETKATARTGYIDEFADFLGSGEFFEYFPEHEGKVIIPIFASLYIDDDIVRYLSQKKIYALGMKDDTMEILNPEL</sequence>
<protein>
    <recommendedName>
        <fullName evidence="3">DUF3782 domain-containing protein</fullName>
    </recommendedName>
</protein>
<feature type="coiled-coil region" evidence="1">
    <location>
        <begin position="18"/>
        <end position="101"/>
    </location>
</feature>